<organism evidence="1 2">
    <name type="scientific">Opisthorchis viverrini</name>
    <name type="common">Southeast Asian liver fluke</name>
    <dbReference type="NCBI Taxonomy" id="6198"/>
    <lineage>
        <taxon>Eukaryota</taxon>
        <taxon>Metazoa</taxon>
        <taxon>Spiralia</taxon>
        <taxon>Lophotrochozoa</taxon>
        <taxon>Platyhelminthes</taxon>
        <taxon>Trematoda</taxon>
        <taxon>Digenea</taxon>
        <taxon>Opisthorchiida</taxon>
        <taxon>Opisthorchiata</taxon>
        <taxon>Opisthorchiidae</taxon>
        <taxon>Opisthorchis</taxon>
    </lineage>
</organism>
<proteinExistence type="predicted"/>
<name>A0A074ZK19_OPIVI</name>
<dbReference type="CTD" id="20322671"/>
<dbReference type="AlphaFoldDB" id="A0A074ZK19"/>
<dbReference type="EMBL" id="KL596840">
    <property type="protein sequence ID" value="KER23685.1"/>
    <property type="molecule type" value="Genomic_DNA"/>
</dbReference>
<accession>A0A074ZK19</accession>
<dbReference type="GeneID" id="20322671"/>
<keyword evidence="2" id="KW-1185">Reference proteome</keyword>
<evidence type="ECO:0000313" key="2">
    <source>
        <dbReference type="Proteomes" id="UP000054324"/>
    </source>
</evidence>
<sequence length="507" mass="59404">MCRIRPPHVSVSTIFEILRYMYRRNTIFIRFLKILRQSPTGFPLHGAHRVGAFPWKHHKREIQLDSRKHVVMIWKLVVDQVWLLICSPSLAVDLQTLRHHTSRHPVAPPQSLVATSPRGITRAGMLTGWSSPDKGSRETEVRLEPLTFYSPFYAEKPRSTVQPFHPYWESPTVRISRNSDESRTRDLLARISWLFPQVASKLRNQPRLQIRYPSWRARKKYPLNCALMMSPRMVAKRLQANCQARRTDRQPPDQQPIGIQVYMHMSWRASIPLPLNYRGSTPTNEPPQSLRQVTFNTQSNAYLVNSCLGPLEFWHKCFLPYLNGITGSLSCPFRWCSREKSFSCSTLLVPSFHATRRGHEDWDTHRLPKPIQRKSRGRGRVRTMNLPHSSLSTQADVNKRRPIWHERANGSLNTDSYYVLYIPERKYHDEFCNYPRSVVPITNFITRNPNLICGQLNDETERLQESRLQKVHSRRMNFNRTSLPSREIHSFENQSGFHEILNWSSRL</sequence>
<reference evidence="1 2" key="1">
    <citation type="submission" date="2013-11" db="EMBL/GenBank/DDBJ databases">
        <title>Opisthorchis viverrini - life in the bile duct.</title>
        <authorList>
            <person name="Young N.D."/>
            <person name="Nagarajan N."/>
            <person name="Lin S.J."/>
            <person name="Korhonen P.K."/>
            <person name="Jex A.R."/>
            <person name="Hall R.S."/>
            <person name="Safavi-Hemami H."/>
            <person name="Kaewkong W."/>
            <person name="Bertrand D."/>
            <person name="Gao S."/>
            <person name="Seet Q."/>
            <person name="Wongkham S."/>
            <person name="Teh B.T."/>
            <person name="Wongkham C."/>
            <person name="Intapan P.M."/>
            <person name="Maleewong W."/>
            <person name="Yang X."/>
            <person name="Hu M."/>
            <person name="Wang Z."/>
            <person name="Hofmann A."/>
            <person name="Sternberg P.W."/>
            <person name="Tan P."/>
            <person name="Wang J."/>
            <person name="Gasser R.B."/>
        </authorList>
    </citation>
    <scope>NUCLEOTIDE SEQUENCE [LARGE SCALE GENOMIC DNA]</scope>
</reference>
<dbReference type="RefSeq" id="XP_009172570.1">
    <property type="nucleotide sequence ID" value="XM_009174306.1"/>
</dbReference>
<gene>
    <name evidence="1" type="ORF">T265_08492</name>
</gene>
<evidence type="ECO:0000313" key="1">
    <source>
        <dbReference type="EMBL" id="KER23685.1"/>
    </source>
</evidence>
<dbReference type="KEGG" id="ovi:T265_08492"/>
<dbReference type="Proteomes" id="UP000054324">
    <property type="component" value="Unassembled WGS sequence"/>
</dbReference>
<protein>
    <submittedName>
        <fullName evidence="1">Uncharacterized protein</fullName>
    </submittedName>
</protein>